<evidence type="ECO:0000313" key="2">
    <source>
        <dbReference type="EMBL" id="VGM24581.1"/>
    </source>
</evidence>
<sequence length="113" mass="13313">MASATLIRLNKDEWQKLPAGHFYNGKYQVGPFTLTYEFIVKYMALIHKTEIPESWLTDNGTSLDERRVLYMEASDILTKDIVREIRKTVKSPQDQLQVYRINDQIITLEMMEK</sequence>
<accession>A0A483MUV4</accession>
<dbReference type="RefSeq" id="WP_004111669.1">
    <property type="nucleotide sequence ID" value="NZ_BIJU01000011.1"/>
</dbReference>
<proteinExistence type="predicted"/>
<reference evidence="2" key="2">
    <citation type="submission" date="2019-03" db="EMBL/GenBank/DDBJ databases">
        <authorList>
            <consortium name="Pathogen Informatics"/>
        </authorList>
    </citation>
    <scope>NUCLEOTIDE SEQUENCE</scope>
    <source>
        <strain evidence="2">5012STDY7626360</strain>
    </source>
</reference>
<name>A0A483MUV4_KLEPN</name>
<dbReference type="EMBL" id="SDCT01000013">
    <property type="protein sequence ID" value="TCX91295.1"/>
    <property type="molecule type" value="Genomic_DNA"/>
</dbReference>
<dbReference type="EMBL" id="CAAHDG010000001">
    <property type="protein sequence ID" value="VGM24581.1"/>
    <property type="molecule type" value="Genomic_DNA"/>
</dbReference>
<gene>
    <name evidence="1" type="ORF">ETF13_11010</name>
    <name evidence="2" type="ORF">SAMEA4873561_00260</name>
</gene>
<reference evidence="1" key="1">
    <citation type="submission" date="2019-01" db="EMBL/GenBank/DDBJ databases">
        <authorList>
            <person name="Lista F."/>
            <person name="Anselmo A."/>
        </authorList>
    </citation>
    <scope>NUCLEOTIDE SEQUENCE</scope>
    <source>
        <strain evidence="1">3S</strain>
    </source>
</reference>
<dbReference type="AlphaFoldDB" id="A0A483MUV4"/>
<protein>
    <submittedName>
        <fullName evidence="1">Uncharacterized protein</fullName>
    </submittedName>
</protein>
<organism evidence="1">
    <name type="scientific">Klebsiella pneumoniae</name>
    <dbReference type="NCBI Taxonomy" id="573"/>
    <lineage>
        <taxon>Bacteria</taxon>
        <taxon>Pseudomonadati</taxon>
        <taxon>Pseudomonadota</taxon>
        <taxon>Gammaproteobacteria</taxon>
        <taxon>Enterobacterales</taxon>
        <taxon>Enterobacteriaceae</taxon>
        <taxon>Klebsiella/Raoultella group</taxon>
        <taxon>Klebsiella</taxon>
        <taxon>Klebsiella pneumoniae complex</taxon>
    </lineage>
</organism>
<evidence type="ECO:0000313" key="1">
    <source>
        <dbReference type="EMBL" id="TCX91295.1"/>
    </source>
</evidence>